<dbReference type="Pfam" id="PF07690">
    <property type="entry name" value="MFS_1"/>
    <property type="match status" value="1"/>
</dbReference>
<sequence>MSEEKQPDDKNDIDHATTTMIADEKKLLRKIQLCTIPFICLVFFIEYIDKISFGLSGVLGILEGTHITHDQFGQLGTMFYVGFLVFQIPNSYLLQRLPTSKYLGTVITLWGVTLGCMALARNYAQLAAMRFILGALESVSYPALYLVITTMYRRSEQVTFFGLGYVSGCIAAPVGGLVAFGSGQLYASHLSNIPGWKWNMIILGSVTVVLGVCIFTFLPDKPTSRWLRLQPHEYPIVAARTHDNGVVANRKLQWSHVIESIQEPRFYCYLAAVTLGNVQNGCLQIFASMLIKELGFTGLDATLLQIPLGVFNGILVVVLSKVSRRTGEIHYVGILGTTISLIGAIILCALPNGPVKLLGVYLGPNVFINVFSQASISSNIKGSTKKILYTSINIIGYGLGHLLGPLMMVESQQPRYILPLIGYIIADIISIALVWYLRWSFKQENRKRETMQGAWTPSSSDNEEQDLTDKQDLYFRYKL</sequence>
<dbReference type="InterPro" id="IPR011701">
    <property type="entry name" value="MFS"/>
</dbReference>
<dbReference type="PANTHER" id="PTHR43791">
    <property type="entry name" value="PERMEASE-RELATED"/>
    <property type="match status" value="1"/>
</dbReference>
<feature type="transmembrane region" description="Helical" evidence="6">
    <location>
        <begin position="200"/>
        <end position="218"/>
    </location>
</feature>
<feature type="transmembrane region" description="Helical" evidence="6">
    <location>
        <begin position="160"/>
        <end position="180"/>
    </location>
</feature>
<feature type="transmembrane region" description="Helical" evidence="6">
    <location>
        <begin position="416"/>
        <end position="437"/>
    </location>
</feature>
<feature type="transmembrane region" description="Helical" evidence="6">
    <location>
        <begin position="387"/>
        <end position="404"/>
    </location>
</feature>
<dbReference type="SUPFAM" id="SSF103473">
    <property type="entry name" value="MFS general substrate transporter"/>
    <property type="match status" value="1"/>
</dbReference>
<dbReference type="GO" id="GO:0016020">
    <property type="term" value="C:membrane"/>
    <property type="evidence" value="ECO:0007669"/>
    <property type="project" value="UniProtKB-SubCell"/>
</dbReference>
<dbReference type="EMBL" id="JARTCD010000058">
    <property type="protein sequence ID" value="KAJ8654626.1"/>
    <property type="molecule type" value="Genomic_DNA"/>
</dbReference>
<dbReference type="GO" id="GO:0022857">
    <property type="term" value="F:transmembrane transporter activity"/>
    <property type="evidence" value="ECO:0007669"/>
    <property type="project" value="InterPro"/>
</dbReference>
<keyword evidence="9" id="KW-1185">Reference proteome</keyword>
<accession>A0AAD7UYX2</accession>
<comment type="caution">
    <text evidence="8">The sequence shown here is derived from an EMBL/GenBank/DDBJ whole genome shotgun (WGS) entry which is preliminary data.</text>
</comment>
<dbReference type="Gene3D" id="1.20.1250.20">
    <property type="entry name" value="MFS general substrate transporter like domains"/>
    <property type="match status" value="2"/>
</dbReference>
<evidence type="ECO:0000313" key="8">
    <source>
        <dbReference type="EMBL" id="KAJ8654626.1"/>
    </source>
</evidence>
<organism evidence="8 9">
    <name type="scientific">Lichtheimia ornata</name>
    <dbReference type="NCBI Taxonomy" id="688661"/>
    <lineage>
        <taxon>Eukaryota</taxon>
        <taxon>Fungi</taxon>
        <taxon>Fungi incertae sedis</taxon>
        <taxon>Mucoromycota</taxon>
        <taxon>Mucoromycotina</taxon>
        <taxon>Mucoromycetes</taxon>
        <taxon>Mucorales</taxon>
        <taxon>Lichtheimiaceae</taxon>
        <taxon>Lichtheimia</taxon>
    </lineage>
</organism>
<evidence type="ECO:0000256" key="1">
    <source>
        <dbReference type="ARBA" id="ARBA00004141"/>
    </source>
</evidence>
<evidence type="ECO:0000256" key="4">
    <source>
        <dbReference type="ARBA" id="ARBA00022989"/>
    </source>
</evidence>
<reference evidence="8 9" key="1">
    <citation type="submission" date="2023-03" db="EMBL/GenBank/DDBJ databases">
        <title>Genome sequence of Lichtheimia ornata CBS 291.66.</title>
        <authorList>
            <person name="Mohabir J.T."/>
            <person name="Shea T.P."/>
            <person name="Kurbessoian T."/>
            <person name="Berby B."/>
            <person name="Fontaine J."/>
            <person name="Livny J."/>
            <person name="Gnirke A."/>
            <person name="Stajich J.E."/>
            <person name="Cuomo C.A."/>
        </authorList>
    </citation>
    <scope>NUCLEOTIDE SEQUENCE [LARGE SCALE GENOMIC DNA]</scope>
    <source>
        <strain evidence="8">CBS 291.66</strain>
    </source>
</reference>
<evidence type="ECO:0000259" key="7">
    <source>
        <dbReference type="PROSITE" id="PS50850"/>
    </source>
</evidence>
<dbReference type="PANTHER" id="PTHR43791:SF40">
    <property type="entry name" value="THIAMINE PATHWAY TRANSPORTER THI73"/>
    <property type="match status" value="1"/>
</dbReference>
<evidence type="ECO:0000313" key="9">
    <source>
        <dbReference type="Proteomes" id="UP001234581"/>
    </source>
</evidence>
<keyword evidence="2" id="KW-0813">Transport</keyword>
<evidence type="ECO:0000256" key="2">
    <source>
        <dbReference type="ARBA" id="ARBA00022448"/>
    </source>
</evidence>
<dbReference type="AlphaFoldDB" id="A0AAD7UYX2"/>
<dbReference type="Proteomes" id="UP001234581">
    <property type="component" value="Unassembled WGS sequence"/>
</dbReference>
<feature type="transmembrane region" description="Helical" evidence="6">
    <location>
        <begin position="31"/>
        <end position="48"/>
    </location>
</feature>
<keyword evidence="4 6" id="KW-1133">Transmembrane helix</keyword>
<gene>
    <name evidence="8" type="ORF">O0I10_009677</name>
</gene>
<dbReference type="InterPro" id="IPR036259">
    <property type="entry name" value="MFS_trans_sf"/>
</dbReference>
<evidence type="ECO:0000256" key="5">
    <source>
        <dbReference type="ARBA" id="ARBA00023136"/>
    </source>
</evidence>
<proteinExistence type="predicted"/>
<feature type="transmembrane region" description="Helical" evidence="6">
    <location>
        <begin position="266"/>
        <end position="291"/>
    </location>
</feature>
<feature type="transmembrane region" description="Helical" evidence="6">
    <location>
        <begin position="303"/>
        <end position="319"/>
    </location>
</feature>
<feature type="domain" description="Major facilitator superfamily (MFS) profile" evidence="7">
    <location>
        <begin position="35"/>
        <end position="479"/>
    </location>
</feature>
<dbReference type="InterPro" id="IPR020846">
    <property type="entry name" value="MFS_dom"/>
</dbReference>
<name>A0AAD7UYX2_9FUNG</name>
<dbReference type="PROSITE" id="PS50850">
    <property type="entry name" value="MFS"/>
    <property type="match status" value="1"/>
</dbReference>
<feature type="transmembrane region" description="Helical" evidence="6">
    <location>
        <begin position="102"/>
        <end position="120"/>
    </location>
</feature>
<dbReference type="GeneID" id="83217082"/>
<dbReference type="RefSeq" id="XP_058339540.1">
    <property type="nucleotide sequence ID" value="XM_058489664.1"/>
</dbReference>
<comment type="subcellular location">
    <subcellularLocation>
        <location evidence="1">Membrane</location>
        <topology evidence="1">Multi-pass membrane protein</topology>
    </subcellularLocation>
</comment>
<evidence type="ECO:0000256" key="6">
    <source>
        <dbReference type="SAM" id="Phobius"/>
    </source>
</evidence>
<protein>
    <recommendedName>
        <fullName evidence="7">Major facilitator superfamily (MFS) profile domain-containing protein</fullName>
    </recommendedName>
</protein>
<evidence type="ECO:0000256" key="3">
    <source>
        <dbReference type="ARBA" id="ARBA00022692"/>
    </source>
</evidence>
<keyword evidence="3 6" id="KW-0812">Transmembrane</keyword>
<keyword evidence="5 6" id="KW-0472">Membrane</keyword>
<feature type="transmembrane region" description="Helical" evidence="6">
    <location>
        <begin position="331"/>
        <end position="352"/>
    </location>
</feature>
<feature type="transmembrane region" description="Helical" evidence="6">
    <location>
        <begin position="126"/>
        <end position="148"/>
    </location>
</feature>
<feature type="transmembrane region" description="Helical" evidence="6">
    <location>
        <begin position="358"/>
        <end position="375"/>
    </location>
</feature>
<feature type="transmembrane region" description="Helical" evidence="6">
    <location>
        <begin position="72"/>
        <end position="90"/>
    </location>
</feature>